<feature type="domain" description="FecR protein" evidence="1">
    <location>
        <begin position="126"/>
        <end position="218"/>
    </location>
</feature>
<evidence type="ECO:0000313" key="4">
    <source>
        <dbReference type="Proteomes" id="UP000325375"/>
    </source>
</evidence>
<dbReference type="InterPro" id="IPR032623">
    <property type="entry name" value="FecR_N"/>
</dbReference>
<dbReference type="Proteomes" id="UP000325375">
    <property type="component" value="Unassembled WGS sequence"/>
</dbReference>
<accession>A0A5E7EU00</accession>
<proteinExistence type="predicted"/>
<protein>
    <submittedName>
        <fullName evidence="3">Protein FecR</fullName>
    </submittedName>
</protein>
<sequence>MLFVRDGTVSKTRLDPVSEQAIDWMVKLRAGTPDTALNERFNAWLAMDSAHRQAWDTLQERLGGSFNTVRALDRRVPGQAGEARQILLQPQASRRDALRVIAGLGLLGGGLLLGSKTRLGETLLADLHTGRGQRQHFNLADGSRLSLNADSAVDLRFDDAQRVIILRHGELVIDVAPDARRPLVVRTAEGEMRALGTRFLVAQDPDASRLVVLQHSVEARLFNGTTQIVKEGQAAVLSSRGITLASGDERRRADWLSGKLNVLDESLADVVAALRPYHRGFVRLAPDIRGLRVQGVFPLDDPERTFSALAETLPIRVDRYGPWLTLISKK</sequence>
<dbReference type="Gene3D" id="2.60.120.1440">
    <property type="match status" value="1"/>
</dbReference>
<gene>
    <name evidence="3" type="primary">fecR_5</name>
    <name evidence="3" type="ORF">PS718_04924</name>
</gene>
<dbReference type="EMBL" id="CABVHX010000029">
    <property type="protein sequence ID" value="VVO30306.1"/>
    <property type="molecule type" value="Genomic_DNA"/>
</dbReference>
<dbReference type="Pfam" id="PF16220">
    <property type="entry name" value="DUF4880"/>
    <property type="match status" value="1"/>
</dbReference>
<dbReference type="Pfam" id="PF04773">
    <property type="entry name" value="FecR"/>
    <property type="match status" value="1"/>
</dbReference>
<evidence type="ECO:0000259" key="2">
    <source>
        <dbReference type="Pfam" id="PF16220"/>
    </source>
</evidence>
<dbReference type="PANTHER" id="PTHR30273:SF2">
    <property type="entry name" value="PROTEIN FECR"/>
    <property type="match status" value="1"/>
</dbReference>
<organism evidence="3 4">
    <name type="scientific">Pseudomonas fluorescens</name>
    <dbReference type="NCBI Taxonomy" id="294"/>
    <lineage>
        <taxon>Bacteria</taxon>
        <taxon>Pseudomonadati</taxon>
        <taxon>Pseudomonadota</taxon>
        <taxon>Gammaproteobacteria</taxon>
        <taxon>Pseudomonadales</taxon>
        <taxon>Pseudomonadaceae</taxon>
        <taxon>Pseudomonas</taxon>
    </lineage>
</organism>
<dbReference type="PIRSF" id="PIRSF018266">
    <property type="entry name" value="FecR"/>
    <property type="match status" value="1"/>
</dbReference>
<dbReference type="InterPro" id="IPR012373">
    <property type="entry name" value="Ferrdict_sens_TM"/>
</dbReference>
<evidence type="ECO:0000259" key="1">
    <source>
        <dbReference type="Pfam" id="PF04773"/>
    </source>
</evidence>
<dbReference type="AlphaFoldDB" id="A0A5E7EU00"/>
<reference evidence="3 4" key="1">
    <citation type="submission" date="2019-09" db="EMBL/GenBank/DDBJ databases">
        <authorList>
            <person name="Chandra G."/>
            <person name="Truman W A."/>
        </authorList>
    </citation>
    <scope>NUCLEOTIDE SEQUENCE [LARGE SCALE GENOMIC DNA]</scope>
    <source>
        <strain evidence="3">PS718</strain>
    </source>
</reference>
<dbReference type="PANTHER" id="PTHR30273">
    <property type="entry name" value="PERIPLASMIC SIGNAL SENSOR AND SIGMA FACTOR ACTIVATOR FECR-RELATED"/>
    <property type="match status" value="1"/>
</dbReference>
<dbReference type="InterPro" id="IPR006860">
    <property type="entry name" value="FecR"/>
</dbReference>
<evidence type="ECO:0000313" key="3">
    <source>
        <dbReference type="EMBL" id="VVO30306.1"/>
    </source>
</evidence>
<dbReference type="GO" id="GO:0016989">
    <property type="term" value="F:sigma factor antagonist activity"/>
    <property type="evidence" value="ECO:0007669"/>
    <property type="project" value="TreeGrafter"/>
</dbReference>
<feature type="domain" description="FecR N-terminal" evidence="2">
    <location>
        <begin position="19"/>
        <end position="59"/>
    </location>
</feature>
<name>A0A5E7EU00_PSEFL</name>